<dbReference type="CDD" id="cd08492">
    <property type="entry name" value="PBP2_NikA_DppA_OppA_like_15"/>
    <property type="match status" value="1"/>
</dbReference>
<evidence type="ECO:0000256" key="1">
    <source>
        <dbReference type="ARBA" id="ARBA00004196"/>
    </source>
</evidence>
<feature type="signal peptide" evidence="5">
    <location>
        <begin position="1"/>
        <end position="33"/>
    </location>
</feature>
<comment type="similarity">
    <text evidence="2">Belongs to the bacterial solute-binding protein 5 family.</text>
</comment>
<reference evidence="8" key="1">
    <citation type="submission" date="2015-01" db="EMBL/GenBank/DDBJ databases">
        <authorList>
            <person name="Paterson Steve"/>
        </authorList>
    </citation>
    <scope>NUCLEOTIDE SEQUENCE [LARGE SCALE GENOMIC DNA]</scope>
    <source>
        <strain evidence="8">OBR1</strain>
    </source>
</reference>
<evidence type="ECO:0000256" key="2">
    <source>
        <dbReference type="ARBA" id="ARBA00005695"/>
    </source>
</evidence>
<feature type="chain" id="PRO_5005194174" evidence="5">
    <location>
        <begin position="34"/>
        <end position="542"/>
    </location>
</feature>
<dbReference type="AlphaFoldDB" id="A0A0G4JRR9"/>
<dbReference type="PIRSF" id="PIRSF002741">
    <property type="entry name" value="MppA"/>
    <property type="match status" value="1"/>
</dbReference>
<dbReference type="InterPro" id="IPR000914">
    <property type="entry name" value="SBP_5_dom"/>
</dbReference>
<dbReference type="EMBL" id="CGIG01000001">
    <property type="protein sequence ID" value="CPR14612.1"/>
    <property type="molecule type" value="Genomic_DNA"/>
</dbReference>
<comment type="subcellular location">
    <subcellularLocation>
        <location evidence="1">Cell envelope</location>
    </subcellularLocation>
</comment>
<dbReference type="GO" id="GO:0030288">
    <property type="term" value="C:outer membrane-bounded periplasmic space"/>
    <property type="evidence" value="ECO:0007669"/>
    <property type="project" value="UniProtKB-ARBA"/>
</dbReference>
<feature type="domain" description="Solute-binding protein family 5" evidence="6">
    <location>
        <begin position="87"/>
        <end position="441"/>
    </location>
</feature>
<keyword evidence="8" id="KW-1185">Reference proteome</keyword>
<dbReference type="STRING" id="1109412.BN1221_01027"/>
<evidence type="ECO:0000313" key="8">
    <source>
        <dbReference type="Proteomes" id="UP000044377"/>
    </source>
</evidence>
<dbReference type="GO" id="GO:0015833">
    <property type="term" value="P:peptide transport"/>
    <property type="evidence" value="ECO:0007669"/>
    <property type="project" value="TreeGrafter"/>
</dbReference>
<dbReference type="GO" id="GO:0043190">
    <property type="term" value="C:ATP-binding cassette (ABC) transporter complex"/>
    <property type="evidence" value="ECO:0007669"/>
    <property type="project" value="InterPro"/>
</dbReference>
<evidence type="ECO:0000256" key="5">
    <source>
        <dbReference type="SAM" id="SignalP"/>
    </source>
</evidence>
<name>A0A0G4JRR9_9GAMM</name>
<evidence type="ECO:0000259" key="6">
    <source>
        <dbReference type="Pfam" id="PF00496"/>
    </source>
</evidence>
<dbReference type="Gene3D" id="3.40.190.10">
    <property type="entry name" value="Periplasmic binding protein-like II"/>
    <property type="match status" value="1"/>
</dbReference>
<sequence>MEKKSSAMWFPSAKLLSVGALSLLFTLTPSAWSAENNEQPVQGGILNVGLGSDTPIIDPHITAYGVTALIARNVVDSLVGQAEDNSFTPWLAERWEINDDNTSYTFHLRKDVTFSDGTKLDAEAVKYNLERILDPKTTSSYAKSLLGPIDNITTPDANTIVIHYSAPFAPLLQGLSLPYLGIQSPTYLKKTPNTSNTVVGSGPFILDSFVKGSGSKLSKRADYHWGPGYAKHTGPAYLDGLTFKYLPEASVRLGALTSGQIQAIDAVPPANFPSVKKNPRLDVVTYENPGVNRVLYLNTTKGPFQDVNVRKAFQSAADTATAVKVAYFGTLKAADNVVGPATLYYDPTVKSRWGFDLQKANQLLDNAGWNSKDSEGYRQKDGKRLTVTFVYATTNVEAADVTLFQAIQYQVKQAGFDLKLAPLDVGEFSTRTNANDYDIASNFFVRAEPDILRTVFDSAYAPPNGNNFARIGSLDEKLRRAVGAGDAERKQLYTDIQREIIDQAYVLPVYIPAYQLGLSKQVQGVSWATNAKPNFYDVWIKR</sequence>
<dbReference type="InterPro" id="IPR039424">
    <property type="entry name" value="SBP_5"/>
</dbReference>
<proteinExistence type="inferred from homology"/>
<evidence type="ECO:0000256" key="3">
    <source>
        <dbReference type="ARBA" id="ARBA00022448"/>
    </source>
</evidence>
<dbReference type="RefSeq" id="WP_197088963.1">
    <property type="nucleotide sequence ID" value="NZ_CGIG01000001.1"/>
</dbReference>
<evidence type="ECO:0000256" key="4">
    <source>
        <dbReference type="ARBA" id="ARBA00022729"/>
    </source>
</evidence>
<evidence type="ECO:0000313" key="7">
    <source>
        <dbReference type="EMBL" id="CPR14612.1"/>
    </source>
</evidence>
<keyword evidence="4 5" id="KW-0732">Signal</keyword>
<gene>
    <name evidence="7" type="ORF">BN1221_01027</name>
</gene>
<dbReference type="PANTHER" id="PTHR30290:SF10">
    <property type="entry name" value="PERIPLASMIC OLIGOPEPTIDE-BINDING PROTEIN-RELATED"/>
    <property type="match status" value="1"/>
</dbReference>
<dbReference type="InterPro" id="IPR030678">
    <property type="entry name" value="Peptide/Ni-bd"/>
</dbReference>
<organism evidence="7 8">
    <name type="scientific">Brenneria goodwinii</name>
    <dbReference type="NCBI Taxonomy" id="1109412"/>
    <lineage>
        <taxon>Bacteria</taxon>
        <taxon>Pseudomonadati</taxon>
        <taxon>Pseudomonadota</taxon>
        <taxon>Gammaproteobacteria</taxon>
        <taxon>Enterobacterales</taxon>
        <taxon>Pectobacteriaceae</taxon>
        <taxon>Brenneria</taxon>
    </lineage>
</organism>
<dbReference type="SUPFAM" id="SSF53850">
    <property type="entry name" value="Periplasmic binding protein-like II"/>
    <property type="match status" value="1"/>
</dbReference>
<keyword evidence="3" id="KW-0813">Transport</keyword>
<dbReference type="Proteomes" id="UP000044377">
    <property type="component" value="Unassembled WGS sequence"/>
</dbReference>
<dbReference type="Pfam" id="PF00496">
    <property type="entry name" value="SBP_bac_5"/>
    <property type="match status" value="1"/>
</dbReference>
<protein>
    <submittedName>
        <fullName evidence="7">ABC-type dipeptide transport system, periplasmic component</fullName>
    </submittedName>
</protein>
<accession>A0A0G4JRR9</accession>
<dbReference type="GO" id="GO:1904680">
    <property type="term" value="F:peptide transmembrane transporter activity"/>
    <property type="evidence" value="ECO:0007669"/>
    <property type="project" value="TreeGrafter"/>
</dbReference>
<dbReference type="Gene3D" id="3.10.105.10">
    <property type="entry name" value="Dipeptide-binding Protein, Domain 3"/>
    <property type="match status" value="1"/>
</dbReference>
<dbReference type="PANTHER" id="PTHR30290">
    <property type="entry name" value="PERIPLASMIC BINDING COMPONENT OF ABC TRANSPORTER"/>
    <property type="match status" value="1"/>
</dbReference>